<accession>A0A4U1CFC8</accession>
<dbReference type="PANTHER" id="PTHR43133:SF46">
    <property type="entry name" value="RNA POLYMERASE SIGMA-70 FACTOR ECF SUBFAMILY"/>
    <property type="match status" value="1"/>
</dbReference>
<dbReference type="Gene3D" id="1.10.1740.10">
    <property type="match status" value="1"/>
</dbReference>
<dbReference type="PANTHER" id="PTHR43133">
    <property type="entry name" value="RNA POLYMERASE ECF-TYPE SIGMA FACTO"/>
    <property type="match status" value="1"/>
</dbReference>
<dbReference type="InterPro" id="IPR014327">
    <property type="entry name" value="RNA_pol_sigma70_bacteroid"/>
</dbReference>
<dbReference type="GO" id="GO:0003677">
    <property type="term" value="F:DNA binding"/>
    <property type="evidence" value="ECO:0007669"/>
    <property type="project" value="InterPro"/>
</dbReference>
<dbReference type="Gene3D" id="1.10.10.10">
    <property type="entry name" value="Winged helix-like DNA-binding domain superfamily/Winged helix DNA-binding domain"/>
    <property type="match status" value="1"/>
</dbReference>
<dbReference type="NCBIfam" id="TIGR02985">
    <property type="entry name" value="Sig70_bacteroi1"/>
    <property type="match status" value="1"/>
</dbReference>
<evidence type="ECO:0000313" key="7">
    <source>
        <dbReference type="EMBL" id="TKC05047.1"/>
    </source>
</evidence>
<keyword evidence="8" id="KW-1185">Reference proteome</keyword>
<organism evidence="7 8">
    <name type="scientific">Pedobacter frigoris</name>
    <dbReference type="NCBI Taxonomy" id="2571272"/>
    <lineage>
        <taxon>Bacteria</taxon>
        <taxon>Pseudomonadati</taxon>
        <taxon>Bacteroidota</taxon>
        <taxon>Sphingobacteriia</taxon>
        <taxon>Sphingobacteriales</taxon>
        <taxon>Sphingobacteriaceae</taxon>
        <taxon>Pedobacter</taxon>
    </lineage>
</organism>
<dbReference type="GO" id="GO:0016987">
    <property type="term" value="F:sigma factor activity"/>
    <property type="evidence" value="ECO:0007669"/>
    <property type="project" value="UniProtKB-KW"/>
</dbReference>
<dbReference type="Pfam" id="PF08281">
    <property type="entry name" value="Sigma70_r4_2"/>
    <property type="match status" value="1"/>
</dbReference>
<keyword evidence="4" id="KW-0804">Transcription</keyword>
<evidence type="ECO:0000259" key="6">
    <source>
        <dbReference type="Pfam" id="PF08281"/>
    </source>
</evidence>
<dbReference type="Proteomes" id="UP000307244">
    <property type="component" value="Unassembled WGS sequence"/>
</dbReference>
<name>A0A4U1CFC8_9SPHI</name>
<dbReference type="EMBL" id="SWBQ01000004">
    <property type="protein sequence ID" value="TKC05047.1"/>
    <property type="molecule type" value="Genomic_DNA"/>
</dbReference>
<dbReference type="SUPFAM" id="SSF88946">
    <property type="entry name" value="Sigma2 domain of RNA polymerase sigma factors"/>
    <property type="match status" value="1"/>
</dbReference>
<dbReference type="OrthoDB" id="799938at2"/>
<comment type="caution">
    <text evidence="7">The sequence shown here is derived from an EMBL/GenBank/DDBJ whole genome shotgun (WGS) entry which is preliminary data.</text>
</comment>
<reference evidence="7 8" key="1">
    <citation type="submission" date="2019-04" db="EMBL/GenBank/DDBJ databases">
        <title>Pedobacter sp. RP-3-15 sp. nov., isolated from Arctic soil.</title>
        <authorList>
            <person name="Dahal R.H."/>
            <person name="Kim D.-U."/>
        </authorList>
    </citation>
    <scope>NUCLEOTIDE SEQUENCE [LARGE SCALE GENOMIC DNA]</scope>
    <source>
        <strain evidence="7 8">RP-3-15</strain>
    </source>
</reference>
<protein>
    <submittedName>
        <fullName evidence="7">RNA polymerase sigma-70 factor</fullName>
    </submittedName>
</protein>
<proteinExistence type="inferred from homology"/>
<evidence type="ECO:0000259" key="5">
    <source>
        <dbReference type="Pfam" id="PF04542"/>
    </source>
</evidence>
<dbReference type="SUPFAM" id="SSF88659">
    <property type="entry name" value="Sigma3 and sigma4 domains of RNA polymerase sigma factors"/>
    <property type="match status" value="1"/>
</dbReference>
<dbReference type="InterPro" id="IPR039425">
    <property type="entry name" value="RNA_pol_sigma-70-like"/>
</dbReference>
<evidence type="ECO:0000313" key="8">
    <source>
        <dbReference type="Proteomes" id="UP000307244"/>
    </source>
</evidence>
<gene>
    <name evidence="7" type="ORF">FA047_14865</name>
</gene>
<dbReference type="InterPro" id="IPR036388">
    <property type="entry name" value="WH-like_DNA-bd_sf"/>
</dbReference>
<keyword evidence="3" id="KW-0731">Sigma factor</keyword>
<feature type="domain" description="RNA polymerase sigma factor 70 region 4 type 2" evidence="6">
    <location>
        <begin position="129"/>
        <end position="173"/>
    </location>
</feature>
<feature type="domain" description="RNA polymerase sigma-70 region 2" evidence="5">
    <location>
        <begin position="32"/>
        <end position="96"/>
    </location>
</feature>
<sequence length="201" mass="23215">MDQRMAIQQIDNEKLLLKQISEGDEQAFGVLFYHYLPVLKQFSLKFTKSEHAAEEIIQDTFLRIWLNREKLEGIENAKAYLYKYASNECLNYLRKELKKTKAIDQLKADYPEQSNVTIDTLNLNEINMLIGNAVERLTDQRRKIFKMSRTEGMTIPDIAESLQLSPNTVKNALVISLKSVREHLNKHGIALSVLAYIALLK</sequence>
<comment type="similarity">
    <text evidence="1">Belongs to the sigma-70 factor family. ECF subfamily.</text>
</comment>
<dbReference type="InterPro" id="IPR007627">
    <property type="entry name" value="RNA_pol_sigma70_r2"/>
</dbReference>
<dbReference type="GO" id="GO:0006352">
    <property type="term" value="P:DNA-templated transcription initiation"/>
    <property type="evidence" value="ECO:0007669"/>
    <property type="project" value="InterPro"/>
</dbReference>
<evidence type="ECO:0000256" key="1">
    <source>
        <dbReference type="ARBA" id="ARBA00010641"/>
    </source>
</evidence>
<dbReference type="InterPro" id="IPR014284">
    <property type="entry name" value="RNA_pol_sigma-70_dom"/>
</dbReference>
<dbReference type="Pfam" id="PF04542">
    <property type="entry name" value="Sigma70_r2"/>
    <property type="match status" value="1"/>
</dbReference>
<evidence type="ECO:0000256" key="4">
    <source>
        <dbReference type="ARBA" id="ARBA00023163"/>
    </source>
</evidence>
<evidence type="ECO:0000256" key="2">
    <source>
        <dbReference type="ARBA" id="ARBA00023015"/>
    </source>
</evidence>
<dbReference type="InterPro" id="IPR013249">
    <property type="entry name" value="RNA_pol_sigma70_r4_t2"/>
</dbReference>
<keyword evidence="2" id="KW-0805">Transcription regulation</keyword>
<dbReference type="InterPro" id="IPR013324">
    <property type="entry name" value="RNA_pol_sigma_r3/r4-like"/>
</dbReference>
<dbReference type="NCBIfam" id="TIGR02937">
    <property type="entry name" value="sigma70-ECF"/>
    <property type="match status" value="1"/>
</dbReference>
<dbReference type="InterPro" id="IPR013325">
    <property type="entry name" value="RNA_pol_sigma_r2"/>
</dbReference>
<dbReference type="AlphaFoldDB" id="A0A4U1CFC8"/>
<evidence type="ECO:0000256" key="3">
    <source>
        <dbReference type="ARBA" id="ARBA00023082"/>
    </source>
</evidence>